<dbReference type="Gene3D" id="3.30.160.60">
    <property type="entry name" value="Classic Zinc Finger"/>
    <property type="match status" value="1"/>
</dbReference>
<name>A0A8S4FII3_PLUXY</name>
<dbReference type="AlphaFoldDB" id="A0A8S4FII3"/>
<organism evidence="4 5">
    <name type="scientific">Plutella xylostella</name>
    <name type="common">Diamondback moth</name>
    <name type="synonym">Plutella maculipennis</name>
    <dbReference type="NCBI Taxonomy" id="51655"/>
    <lineage>
        <taxon>Eukaryota</taxon>
        <taxon>Metazoa</taxon>
        <taxon>Ecdysozoa</taxon>
        <taxon>Arthropoda</taxon>
        <taxon>Hexapoda</taxon>
        <taxon>Insecta</taxon>
        <taxon>Pterygota</taxon>
        <taxon>Neoptera</taxon>
        <taxon>Endopterygota</taxon>
        <taxon>Lepidoptera</taxon>
        <taxon>Glossata</taxon>
        <taxon>Ditrysia</taxon>
        <taxon>Yponomeutoidea</taxon>
        <taxon>Plutellidae</taxon>
        <taxon>Plutella</taxon>
    </lineage>
</organism>
<keyword evidence="1" id="KW-0862">Zinc</keyword>
<proteinExistence type="predicted"/>
<comment type="caution">
    <text evidence="4">The sequence shown here is derived from an EMBL/GenBank/DDBJ whole genome shotgun (WGS) entry which is preliminary data.</text>
</comment>
<keyword evidence="5" id="KW-1185">Reference proteome</keyword>
<gene>
    <name evidence="4" type="ORF">PLXY2_LOCUS8912</name>
</gene>
<keyword evidence="1" id="KW-0479">Metal-binding</keyword>
<dbReference type="Pfam" id="PF00096">
    <property type="entry name" value="zf-C2H2"/>
    <property type="match status" value="1"/>
</dbReference>
<dbReference type="GO" id="GO:0008270">
    <property type="term" value="F:zinc ion binding"/>
    <property type="evidence" value="ECO:0007669"/>
    <property type="project" value="UniProtKB-KW"/>
</dbReference>
<evidence type="ECO:0000256" key="2">
    <source>
        <dbReference type="SAM" id="MobiDB-lite"/>
    </source>
</evidence>
<evidence type="ECO:0000256" key="1">
    <source>
        <dbReference type="PROSITE-ProRule" id="PRU00042"/>
    </source>
</evidence>
<reference evidence="4" key="1">
    <citation type="submission" date="2020-11" db="EMBL/GenBank/DDBJ databases">
        <authorList>
            <person name="Whiteford S."/>
        </authorList>
    </citation>
    <scope>NUCLEOTIDE SEQUENCE</scope>
</reference>
<dbReference type="PROSITE" id="PS00028">
    <property type="entry name" value="ZINC_FINGER_C2H2_1"/>
    <property type="match status" value="1"/>
</dbReference>
<evidence type="ECO:0000313" key="4">
    <source>
        <dbReference type="EMBL" id="CAG9127627.1"/>
    </source>
</evidence>
<keyword evidence="1" id="KW-0863">Zinc-finger</keyword>
<feature type="region of interest" description="Disordered" evidence="2">
    <location>
        <begin position="674"/>
        <end position="703"/>
    </location>
</feature>
<accession>A0A8S4FII3</accession>
<dbReference type="EMBL" id="CAJHNJ030000034">
    <property type="protein sequence ID" value="CAG9127627.1"/>
    <property type="molecule type" value="Genomic_DNA"/>
</dbReference>
<dbReference type="SUPFAM" id="SSF57667">
    <property type="entry name" value="beta-beta-alpha zinc fingers"/>
    <property type="match status" value="1"/>
</dbReference>
<dbReference type="SMART" id="SM00355">
    <property type="entry name" value="ZnF_C2H2"/>
    <property type="match status" value="2"/>
</dbReference>
<dbReference type="InterPro" id="IPR013087">
    <property type="entry name" value="Znf_C2H2_type"/>
</dbReference>
<protein>
    <submittedName>
        <fullName evidence="4">(diamondback moth) hypothetical protein</fullName>
    </submittedName>
</protein>
<dbReference type="InterPro" id="IPR036236">
    <property type="entry name" value="Znf_C2H2_sf"/>
</dbReference>
<evidence type="ECO:0000259" key="3">
    <source>
        <dbReference type="PROSITE" id="PS50157"/>
    </source>
</evidence>
<feature type="domain" description="C2H2-type" evidence="3">
    <location>
        <begin position="749"/>
        <end position="776"/>
    </location>
</feature>
<feature type="compositionally biased region" description="Polar residues" evidence="2">
    <location>
        <begin position="689"/>
        <end position="703"/>
    </location>
</feature>
<dbReference type="Proteomes" id="UP000653454">
    <property type="component" value="Unassembled WGS sequence"/>
</dbReference>
<sequence>MFMSCKYVNKVLLCLLKYKFQVIMNNTKKYNDQFKNCAYNVEKNIAKPQTTEQLRKYLEKYKKVSFAQSDKNLRSCSYTCLPNTHHRRPEDAAAAENITQRFSDYTHFNRFKHERNIRLKTQGPVNVYSVSSSPNQVNTFAHQLIKQVQDRADHDYKYPETYNFQVKKRKVEKQTYCRPALDMYNKDLIYKTMEKTARLRDLVRRLITAREREKLENLLNQEDQDYLFRSQSSSDATENVDKIGRKLFVAQSNSSCCKQHPKNTKDINIEEKQFAVHEPLSLIHLSYKHSGTDEKSHLGGCLHDSDNNTSIQTNNHVISQEIRKNYQNDNNYYSNKTKVPFLKMQVFEDLQNDCEKEHWHQNKEQETQKYCTTPDRDKTILTDLNKYDTDVVKSAYPINKYSLKIKNDWNNSTLSYKKPDNDQSDMHFDSMETKTNLTINTAIQTDSHKIQLYSNVPKADQQVEADMEKLTIKQKYQKCFSKNDKSIATEDINIFEETEEIFKDSVEELEITIEDALEAKCDKVSENISKKEDINSASITPNTLNNIESKLDSLLSSINDLMMEMRNKNSTRTVKTKKSYLIVNNVESCNKIKNLGGSQSEPVGDKQMYNHSSPAVTNNSDSTMFVSETDSNNTKPSDCLKRSNAVKRAIAEIERKVARDINTILNNVNKESYNEHLSNGDVPKRDTATETTNSQIDKQKDQSALSVNSERLGLVSLVKTSAEMLKQLMSYMPGILPNYPVTQKNDMSFICNICGARFSKSTELSTHIATHTVAKVRDCCVCRHVADERTTFVEKSCSFGCKYCGQRFTRAYCCELHQQACALSHGRQLLDRPSLLILR</sequence>
<evidence type="ECO:0000313" key="5">
    <source>
        <dbReference type="Proteomes" id="UP000653454"/>
    </source>
</evidence>
<dbReference type="PROSITE" id="PS50157">
    <property type="entry name" value="ZINC_FINGER_C2H2_2"/>
    <property type="match status" value="1"/>
</dbReference>